<name>A0A9I9E3P7_CUCME</name>
<evidence type="ECO:0000256" key="1">
    <source>
        <dbReference type="SAM" id="MobiDB-lite"/>
    </source>
</evidence>
<reference evidence="2" key="1">
    <citation type="submission" date="2023-03" db="UniProtKB">
        <authorList>
            <consortium name="EnsemblPlants"/>
        </authorList>
    </citation>
    <scope>IDENTIFICATION</scope>
</reference>
<organism evidence="2">
    <name type="scientific">Cucumis melo</name>
    <name type="common">Muskmelon</name>
    <dbReference type="NCBI Taxonomy" id="3656"/>
    <lineage>
        <taxon>Eukaryota</taxon>
        <taxon>Viridiplantae</taxon>
        <taxon>Streptophyta</taxon>
        <taxon>Embryophyta</taxon>
        <taxon>Tracheophyta</taxon>
        <taxon>Spermatophyta</taxon>
        <taxon>Magnoliopsida</taxon>
        <taxon>eudicotyledons</taxon>
        <taxon>Gunneridae</taxon>
        <taxon>Pentapetalae</taxon>
        <taxon>rosids</taxon>
        <taxon>fabids</taxon>
        <taxon>Cucurbitales</taxon>
        <taxon>Cucurbitaceae</taxon>
        <taxon>Benincaseae</taxon>
        <taxon>Cucumis</taxon>
    </lineage>
</organism>
<sequence length="246" mass="26859">MELVVESLTWRFGCRVLKVREGVFSKQQGPKWLKTTIKPNLQGTEIHESFEATYPKIKVALTPFKPRENPTLQQSQISLGGSAGKGQGPARLGAGAARLGSVQKLCACGSACDRRETRLSLRCRRCGLHAGATRLRRSTRRGSQRGRGSVTRMHAARLARGRGSGSGRWRGSSDGLRGSDDQRAAVWLGLGCDAACDLAAARRGRWEISWRSRAADGASQTAWRSAGQTRAWRAAARLDLFSDARR</sequence>
<protein>
    <submittedName>
        <fullName evidence="2">Uncharacterized protein</fullName>
    </submittedName>
</protein>
<dbReference type="EnsemblPlants" id="MELO3C028238.2.1">
    <property type="protein sequence ID" value="MELO3C028238.2.1"/>
    <property type="gene ID" value="MELO3C028238.2"/>
</dbReference>
<evidence type="ECO:0000313" key="2">
    <source>
        <dbReference type="EnsemblPlants" id="MELO3C028238.2.1"/>
    </source>
</evidence>
<proteinExistence type="predicted"/>
<feature type="region of interest" description="Disordered" evidence="1">
    <location>
        <begin position="158"/>
        <end position="178"/>
    </location>
</feature>
<dbReference type="AlphaFoldDB" id="A0A9I9E3P7"/>
<dbReference type="Gramene" id="MELO3C028238.2.1">
    <property type="protein sequence ID" value="MELO3C028238.2.1"/>
    <property type="gene ID" value="MELO3C028238.2"/>
</dbReference>
<accession>A0A9I9E3P7</accession>